<feature type="transmembrane region" description="Helical" evidence="1">
    <location>
        <begin position="20"/>
        <end position="45"/>
    </location>
</feature>
<dbReference type="RefSeq" id="WP_274270121.1">
    <property type="nucleotide sequence ID" value="NZ_JAOSLC020000002.1"/>
</dbReference>
<dbReference type="SUPFAM" id="SSF48371">
    <property type="entry name" value="ARM repeat"/>
    <property type="match status" value="1"/>
</dbReference>
<keyword evidence="1" id="KW-1133">Transmembrane helix</keyword>
<reference evidence="2" key="1">
    <citation type="submission" date="2023-02" db="EMBL/GenBank/DDBJ databases">
        <title>Polaribacter ponticola sp. nov., isolated from seawater.</title>
        <authorList>
            <person name="Baek J.H."/>
            <person name="Kim J.M."/>
            <person name="Choi D.G."/>
            <person name="Jeon C.O."/>
        </authorList>
    </citation>
    <scope>NUCLEOTIDE SEQUENCE</scope>
    <source>
        <strain evidence="2">MSW5</strain>
    </source>
</reference>
<organism evidence="2 3">
    <name type="scientific">Polaribacter ponticola</name>
    <dbReference type="NCBI Taxonomy" id="2978475"/>
    <lineage>
        <taxon>Bacteria</taxon>
        <taxon>Pseudomonadati</taxon>
        <taxon>Bacteroidota</taxon>
        <taxon>Flavobacteriia</taxon>
        <taxon>Flavobacteriales</taxon>
        <taxon>Flavobacteriaceae</taxon>
    </lineage>
</organism>
<name>A0ABT5S4I4_9FLAO</name>
<evidence type="ECO:0000313" key="2">
    <source>
        <dbReference type="EMBL" id="MDD7913015.1"/>
    </source>
</evidence>
<evidence type="ECO:0000256" key="1">
    <source>
        <dbReference type="SAM" id="Phobius"/>
    </source>
</evidence>
<comment type="caution">
    <text evidence="2">The sequence shown here is derived from an EMBL/GenBank/DDBJ whole genome shotgun (WGS) entry which is preliminary data.</text>
</comment>
<keyword evidence="1" id="KW-0812">Transmembrane</keyword>
<dbReference type="Pfam" id="PF13646">
    <property type="entry name" value="HEAT_2"/>
    <property type="match status" value="1"/>
</dbReference>
<proteinExistence type="predicted"/>
<protein>
    <submittedName>
        <fullName evidence="2">HEAT repeat domain-containing protein</fullName>
    </submittedName>
</protein>
<gene>
    <name evidence="2" type="ORF">N5A56_000555</name>
</gene>
<keyword evidence="3" id="KW-1185">Reference proteome</keyword>
<sequence length="376" mass="43835">MSFVEWFLSFIYKIKTFPLIIQITIVLTLTFIVVTFSVLITVYVIRRKHNRVQRKLKDSLPKIEDLFNDVLFSDKNYSENEIFNSFEDIVGEINYESIDTGLDVLVDIKNDSIKESEKYPVIISALNLIEHIESKFDSRSNSRKMDAFQQSFVLGLNRFDSKILQYAYSKNKKIRNEARNSYLALSANDPYRFFDEIEGSLTKWDEIELMQYLQQQHKRGNLEGLGKWINYSKNTSLVVFLIKMVGFFKQRGIDEILIDKLVDEDTKVRAASIETLGELNLKNTEQTLIDRYYTEPDLCQVAIVNTIRKFNSGKSLNFLQQIFKDSNSTDMKKIIAEAIINYGYEGKMAFQDLKNVLTGFDLQILKHIETPIIKFK</sequence>
<dbReference type="EMBL" id="JAOSLC020000002">
    <property type="protein sequence ID" value="MDD7913015.1"/>
    <property type="molecule type" value="Genomic_DNA"/>
</dbReference>
<dbReference type="Proteomes" id="UP001151478">
    <property type="component" value="Unassembled WGS sequence"/>
</dbReference>
<dbReference type="InterPro" id="IPR016024">
    <property type="entry name" value="ARM-type_fold"/>
</dbReference>
<evidence type="ECO:0000313" key="3">
    <source>
        <dbReference type="Proteomes" id="UP001151478"/>
    </source>
</evidence>
<accession>A0ABT5S4I4</accession>
<keyword evidence="1" id="KW-0472">Membrane</keyword>